<dbReference type="EMBL" id="AUWU02000003">
    <property type="protein sequence ID" value="KAH0574663.1"/>
    <property type="molecule type" value="Genomic_DNA"/>
</dbReference>
<dbReference type="Proteomes" id="UP000018208">
    <property type="component" value="Unassembled WGS sequence"/>
</dbReference>
<organism evidence="8">
    <name type="scientific">Spironucleus salmonicida</name>
    <dbReference type="NCBI Taxonomy" id="348837"/>
    <lineage>
        <taxon>Eukaryota</taxon>
        <taxon>Metamonada</taxon>
        <taxon>Diplomonadida</taxon>
        <taxon>Hexamitidae</taxon>
        <taxon>Hexamitinae</taxon>
        <taxon>Spironucleus</taxon>
    </lineage>
</organism>
<dbReference type="PANTHER" id="PTHR11139">
    <property type="entry name" value="ATAXIA TELANGIECTASIA MUTATED ATM -RELATED"/>
    <property type="match status" value="1"/>
</dbReference>
<dbReference type="Pfam" id="PF00454">
    <property type="entry name" value="PI3_PI4_kinase"/>
    <property type="match status" value="1"/>
</dbReference>
<evidence type="ECO:0000256" key="3">
    <source>
        <dbReference type="ARBA" id="ARBA00047899"/>
    </source>
</evidence>
<reference evidence="8 9" key="1">
    <citation type="journal article" date="2014" name="PLoS Genet.">
        <title>The Genome of Spironucleus salmonicida Highlights a Fish Pathogen Adapted to Fluctuating Environments.</title>
        <authorList>
            <person name="Xu F."/>
            <person name="Jerlstrom-Hultqvist J."/>
            <person name="Einarsson E."/>
            <person name="Astvaldsson A."/>
            <person name="Svard S.G."/>
            <person name="Andersson J.O."/>
        </authorList>
    </citation>
    <scope>NUCLEOTIDE SEQUENCE</scope>
    <source>
        <strain evidence="9">ATCC 50377</strain>
    </source>
</reference>
<dbReference type="GO" id="GO:0044877">
    <property type="term" value="F:protein-containing complex binding"/>
    <property type="evidence" value="ECO:0007669"/>
    <property type="project" value="InterPro"/>
</dbReference>
<evidence type="ECO:0000256" key="2">
    <source>
        <dbReference type="ARBA" id="ARBA00022737"/>
    </source>
</evidence>
<dbReference type="InterPro" id="IPR000403">
    <property type="entry name" value="PI3/4_kinase_cat_dom"/>
</dbReference>
<dbReference type="SMART" id="SM01343">
    <property type="entry name" value="FATC"/>
    <property type="match status" value="1"/>
</dbReference>
<dbReference type="Gene3D" id="1.10.1070.11">
    <property type="entry name" value="Phosphatidylinositol 3-/4-kinase, catalytic domain"/>
    <property type="match status" value="1"/>
</dbReference>
<keyword evidence="8" id="KW-0808">Transferase</keyword>
<dbReference type="InterPro" id="IPR009076">
    <property type="entry name" value="FRB_dom"/>
</dbReference>
<dbReference type="InterPro" id="IPR036738">
    <property type="entry name" value="FRB_sf"/>
</dbReference>
<dbReference type="InterPro" id="IPR016024">
    <property type="entry name" value="ARM-type_fold"/>
</dbReference>
<keyword evidence="10" id="KW-1185">Reference proteome</keyword>
<evidence type="ECO:0000313" key="8">
    <source>
        <dbReference type="EMBL" id="EST42228.1"/>
    </source>
</evidence>
<feature type="domain" description="FAT" evidence="6">
    <location>
        <begin position="1383"/>
        <end position="1905"/>
    </location>
</feature>
<dbReference type="Pfam" id="PF08771">
    <property type="entry name" value="FRB_dom"/>
    <property type="match status" value="1"/>
</dbReference>
<evidence type="ECO:0000259" key="7">
    <source>
        <dbReference type="PROSITE" id="PS51190"/>
    </source>
</evidence>
<dbReference type="PROSITE" id="PS51190">
    <property type="entry name" value="FATC"/>
    <property type="match status" value="1"/>
</dbReference>
<dbReference type="Gene3D" id="1.25.10.10">
    <property type="entry name" value="Leucine-rich Repeat Variant"/>
    <property type="match status" value="1"/>
</dbReference>
<comment type="catalytic activity">
    <reaction evidence="4">
        <text>L-seryl-[protein] + ATP = O-phospho-L-seryl-[protein] + ADP + H(+)</text>
        <dbReference type="Rhea" id="RHEA:17989"/>
        <dbReference type="Rhea" id="RHEA-COMP:9863"/>
        <dbReference type="Rhea" id="RHEA-COMP:11604"/>
        <dbReference type="ChEBI" id="CHEBI:15378"/>
        <dbReference type="ChEBI" id="CHEBI:29999"/>
        <dbReference type="ChEBI" id="CHEBI:30616"/>
        <dbReference type="ChEBI" id="CHEBI:83421"/>
        <dbReference type="ChEBI" id="CHEBI:456216"/>
        <dbReference type="EC" id="2.7.11.1"/>
    </reaction>
</comment>
<dbReference type="GO" id="GO:0031929">
    <property type="term" value="P:TOR signaling"/>
    <property type="evidence" value="ECO:0007669"/>
    <property type="project" value="TreeGrafter"/>
</dbReference>
<dbReference type="InterPro" id="IPR011009">
    <property type="entry name" value="Kinase-like_dom_sf"/>
</dbReference>
<dbReference type="VEuPathDB" id="GiardiaDB:SS50377_22278"/>
<dbReference type="GO" id="GO:0031932">
    <property type="term" value="C:TORC2 complex"/>
    <property type="evidence" value="ECO:0007669"/>
    <property type="project" value="TreeGrafter"/>
</dbReference>
<sequence length="2405" mass="279370">MIKFAEYINDFKHENQRIKAVRKLVILMKKQQMDLFQDKRNALLEQFQIFIIQLIDNQYLWQNLAALNILENIINNAPIYLPIHFLEKQIISLCFNKSTCQQASKLVLLLQKNEDSSNILQTTWYEVDSKISQKQFKPQICIMLSNIAVTNIEKAQGYIKHVYESEEIQAFVALLKIDIGYEYLINVLPKGHSVDILKQLLEQGDIQEPSSQFILYYPKILQLILDKPKYPIVFSLMSTHCRDVFILSLPKIMSYLLTNHSLVEIANIIQNVGQQHISTYFKQIWNEISQQNFSEDALICIKILAKECSTLVHANRQIISQKIFQQQLSEYSINAIQYLNLQELNYQLLQTIAVELTGIALFDINYDFTGKYTQNSILCLQSLIQFDFDWLNLTDFCTDYITRYLTHSSSKVRCAAGSVILKHIQNSNNQVVNMALTQVIITIVSDVQKQVRYELSKQLLNNSKFDDYLALQENIEILFVSVSDQEFSVRHNIFEVIGRISSLNPTFVLPKIREIFLSQVFELNQKQLDLEQRKQALSLMLTLVNSCYVQLIPYFASAIDSIFNVFILDRDQEIILALQILQQMFICNEIYIHLPKAVNIIYLQICSKNKSIVQLSLLCLQNIVYNTGVSVVPYTINDNLFKKLVQLILTDEELKESAAKTLVILGVINKQFIYKIPEELSFIVKKTEKVSEIISHGAAVFDIITDTVIDKNEIVKLNIVGQTQIKDNDLLTHIFQLLIGIIKEESNYKNQLQAVILIRKILKKPDISTNLIQEALTQIINLVQNSDNTEFQDSLLQELIIIVHFLENGIKIFARQLFSFTYSIMLQDQLLSKAFILMEELSKRLPQDDFIENNTALIEKLLYLYTQEIIDIDLVISSYNLIIVLLPHLKSQLKLIIPQLFVLTNHKSQDFQIATLDVIGRIFAYIKINNVSSLTVQSLILLMKSSYYQFQQSFPNQQNSFSNNPVGMKAFETLQIFACSTGKKFKIFIPIINDVMMECQYYSYVFNAILSLYLNNILIDQYLAVQFITEYYSKTMITDNYVANVLHSNVNIVVNKDYQTEQIVEQFLSSQTSNIVTPIPPSTSGYDQLQLQIEQVEVVNNIPKKVWVCEDILDEMQWRQWIQNFNLALISHSPVPIIRDCYELATNSVQFAKSLLNYSFFSFITDNNMVNELRSTASQTLKSVFQSSTIPQDIQLLFLDLMEFLEHQQIQISYLLDHNISLSKVSDRCCAYARSLRYREQESLTKQLNTDILMQINQQLGYLDSINGLVIVQQQDLILRGLLAIRFIFDEQIKFVKDASFQPYFNQENFELNFKEKLDQYLQNLSDINIQNAAIEDIFVSAGIFSQIEDVNVVSIFQQLLFQYKEQLGQIQQHLQFDVYNFTLELIQTYFNMFALGIDLKPKLYEYKKEYELAILKYDQQITTLYTLIQRRDFSKLKEQIRQYQLLQIQKIQCYYNSGFYELVLEEANKYKQIDFPIDQQLQIQFLTQFQQQVALICAQAAYELQNIQQLNDWLLLVGEDQRNILQILQFLKNEEFTEAQSIINIQFKQLLSLVQSALSESYQRAYPILLQLQDICLLEEVLYFKSHNDKSSHLQLLKLKQIWDIRIENSSQTQNTIKIRQLILLPQKDEVIYLTFADLCLKEKKLHLALKQYQLLQKSSSVTFNNKIQFNLLKYKWDNNMDISIIQDQLNDLLEQVDNDKILKSDVCIEKSRWIIKEQASMNSINVDILTELKVILQQSIQNNQSNVDDNGISQQAPQSPEDSVTTVIRLESLRLLEKAAVLNANNIQIQTELGNLAFSYIELYQEEKDYLIKTAFRAFFVCIRANQFIIASILKIIQIWSQNQEALCQIFLEEMQSIDIKTFIHAVPQLLSKKNNTIYSILKDLALAQPQFMAFPLQVATKRIDVNYQSIAYSILEEVRRQHPLIVTQMIEFQKELNKVAILWPEMAYDSINAAVLAYNSNKKQMQFYNSISQIHSEITQNKSSQSEKLFQDQFLSIFLDSFTKLKQGIKTSQIQLVESAKQQLIELVHQLNLSLNLTSIELEFASPYLFQLRNSIIPLPGQDSEQLTVLRMLPRMNVMRSKQRPRKMALVGSDGEIYAYLLKGREDLRLDERVMQLFKLNNALMNDDHQCSIRQLKILRYPVTPLGRTSGMLFWVPKTETLHDMIKQQRQLHNVQEMTEDINFKQRAAPYSNCSLLQKIECYKNVMEVASSQDLRQAIWDDSSSAEDWLLRRTAFASTLAVMSGVGHILGLGDRHPQNIMVTKSSGHVLHIDFGDCFEAAMMRQKLPEKVPFRLTKMLINALEANGINGHFFTCFRLSMSVFRKEKLAIMAIFETFREDPLVREDDLTPDVFINRIKVKLEGREFDTTQILSVNQQVNYLIKSATNVENLCQSYVGWCPFW</sequence>
<dbReference type="PANTHER" id="PTHR11139:SF9">
    <property type="entry name" value="SERINE_THREONINE-PROTEIN KINASE MTOR"/>
    <property type="match status" value="1"/>
</dbReference>
<dbReference type="GO" id="GO:0005634">
    <property type="term" value="C:nucleus"/>
    <property type="evidence" value="ECO:0007669"/>
    <property type="project" value="TreeGrafter"/>
</dbReference>
<dbReference type="SMART" id="SM01345">
    <property type="entry name" value="Rapamycin_bind"/>
    <property type="match status" value="1"/>
</dbReference>
<dbReference type="InterPro" id="IPR011989">
    <property type="entry name" value="ARM-like"/>
</dbReference>
<evidence type="ECO:0000259" key="5">
    <source>
        <dbReference type="PROSITE" id="PS50290"/>
    </source>
</evidence>
<evidence type="ECO:0000256" key="4">
    <source>
        <dbReference type="ARBA" id="ARBA00048679"/>
    </source>
</evidence>
<evidence type="ECO:0000259" key="6">
    <source>
        <dbReference type="PROSITE" id="PS51189"/>
    </source>
</evidence>
<dbReference type="GO" id="GO:0031931">
    <property type="term" value="C:TORC1 complex"/>
    <property type="evidence" value="ECO:0007669"/>
    <property type="project" value="TreeGrafter"/>
</dbReference>
<keyword evidence="2" id="KW-0677">Repeat</keyword>
<dbReference type="PROSITE" id="PS51189">
    <property type="entry name" value="FAT"/>
    <property type="match status" value="1"/>
</dbReference>
<reference evidence="9" key="2">
    <citation type="submission" date="2020-12" db="EMBL/GenBank/DDBJ databases">
        <title>New Spironucleus salmonicida genome in near-complete chromosomes.</title>
        <authorList>
            <person name="Xu F."/>
            <person name="Kurt Z."/>
            <person name="Jimenez-Gonzalez A."/>
            <person name="Astvaldsson A."/>
            <person name="Andersson J.O."/>
            <person name="Svard S.G."/>
        </authorList>
    </citation>
    <scope>NUCLEOTIDE SEQUENCE</scope>
    <source>
        <strain evidence="9">ATCC 50377</strain>
    </source>
</reference>
<accession>V6LDB6</accession>
<dbReference type="Pfam" id="PF02259">
    <property type="entry name" value="FAT"/>
    <property type="match status" value="1"/>
</dbReference>
<gene>
    <name evidence="8" type="ORF">SS50377_18530</name>
    <name evidence="9" type="ORF">SS50377_22278</name>
</gene>
<feature type="domain" description="PI3K/PI4K catalytic" evidence="5">
    <location>
        <begin position="2075"/>
        <end position="2389"/>
    </location>
</feature>
<proteinExistence type="inferred from homology"/>
<dbReference type="EMBL" id="KI546166">
    <property type="protein sequence ID" value="EST42228.1"/>
    <property type="molecule type" value="Genomic_DNA"/>
</dbReference>
<comment type="catalytic activity">
    <reaction evidence="3">
        <text>L-threonyl-[protein] + ATP = O-phospho-L-threonyl-[protein] + ADP + H(+)</text>
        <dbReference type="Rhea" id="RHEA:46608"/>
        <dbReference type="Rhea" id="RHEA-COMP:11060"/>
        <dbReference type="Rhea" id="RHEA-COMP:11605"/>
        <dbReference type="ChEBI" id="CHEBI:15378"/>
        <dbReference type="ChEBI" id="CHEBI:30013"/>
        <dbReference type="ChEBI" id="CHEBI:30616"/>
        <dbReference type="ChEBI" id="CHEBI:61977"/>
        <dbReference type="ChEBI" id="CHEBI:456216"/>
        <dbReference type="EC" id="2.7.11.1"/>
    </reaction>
</comment>
<dbReference type="InterPro" id="IPR036940">
    <property type="entry name" value="PI3/4_kinase_cat_sf"/>
</dbReference>
<dbReference type="GO" id="GO:0005737">
    <property type="term" value="C:cytoplasm"/>
    <property type="evidence" value="ECO:0007669"/>
    <property type="project" value="TreeGrafter"/>
</dbReference>
<dbReference type="InterPro" id="IPR050517">
    <property type="entry name" value="DDR_Repair_Kinase"/>
</dbReference>
<dbReference type="GO" id="GO:0004674">
    <property type="term" value="F:protein serine/threonine kinase activity"/>
    <property type="evidence" value="ECO:0007669"/>
    <property type="project" value="UniProtKB-EC"/>
</dbReference>
<evidence type="ECO:0000313" key="10">
    <source>
        <dbReference type="Proteomes" id="UP000018208"/>
    </source>
</evidence>
<comment type="similarity">
    <text evidence="1">Belongs to the PI3/PI4-kinase family.</text>
</comment>
<keyword evidence="8" id="KW-0418">Kinase</keyword>
<dbReference type="SUPFAM" id="SSF56112">
    <property type="entry name" value="Protein kinase-like (PK-like)"/>
    <property type="match status" value="1"/>
</dbReference>
<dbReference type="GO" id="GO:0016242">
    <property type="term" value="P:negative regulation of macroautophagy"/>
    <property type="evidence" value="ECO:0007669"/>
    <property type="project" value="TreeGrafter"/>
</dbReference>
<evidence type="ECO:0000256" key="1">
    <source>
        <dbReference type="ARBA" id="ARBA00011031"/>
    </source>
</evidence>
<feature type="domain" description="FATC" evidence="7">
    <location>
        <begin position="2373"/>
        <end position="2405"/>
    </location>
</feature>
<dbReference type="OrthoDB" id="381190at2759"/>
<evidence type="ECO:0000313" key="9">
    <source>
        <dbReference type="EMBL" id="KAH0574663.1"/>
    </source>
</evidence>
<dbReference type="InterPro" id="IPR014009">
    <property type="entry name" value="PIK_FAT"/>
</dbReference>
<protein>
    <submittedName>
        <fullName evidence="8">Kinase, PIKK</fullName>
    </submittedName>
</protein>
<dbReference type="SUPFAM" id="SSF48371">
    <property type="entry name" value="ARM repeat"/>
    <property type="match status" value="1"/>
</dbReference>
<dbReference type="PROSITE" id="PS50290">
    <property type="entry name" value="PI3_4_KINASE_3"/>
    <property type="match status" value="1"/>
</dbReference>
<dbReference type="Gene3D" id="3.30.1010.10">
    <property type="entry name" value="Phosphatidylinositol 3-kinase Catalytic Subunit, Chain A, domain 4"/>
    <property type="match status" value="1"/>
</dbReference>
<dbReference type="SUPFAM" id="SSF47212">
    <property type="entry name" value="FKBP12-rapamycin-binding domain of FKBP-rapamycin-associated protein (FRAP)"/>
    <property type="match status" value="1"/>
</dbReference>
<name>V6LDB6_9EUKA</name>
<dbReference type="SMART" id="SM00146">
    <property type="entry name" value="PI3Kc"/>
    <property type="match status" value="1"/>
</dbReference>
<dbReference type="Pfam" id="PF02260">
    <property type="entry name" value="FATC"/>
    <property type="match status" value="1"/>
</dbReference>
<dbReference type="InterPro" id="IPR003151">
    <property type="entry name" value="PIK-rel_kinase_FAT"/>
</dbReference>
<dbReference type="InterPro" id="IPR003152">
    <property type="entry name" value="FATC_dom"/>
</dbReference>